<evidence type="ECO:0000256" key="2">
    <source>
        <dbReference type="SAM" id="SignalP"/>
    </source>
</evidence>
<keyword evidence="4" id="KW-1185">Reference proteome</keyword>
<dbReference type="AlphaFoldDB" id="B0TSZ5"/>
<feature type="signal peptide" evidence="2">
    <location>
        <begin position="1"/>
        <end position="28"/>
    </location>
</feature>
<feature type="chain" id="PRO_5002754025" description="DUF1090 domain-containing protein" evidence="2">
    <location>
        <begin position="29"/>
        <end position="138"/>
    </location>
</feature>
<evidence type="ECO:0000256" key="1">
    <source>
        <dbReference type="SAM" id="Coils"/>
    </source>
</evidence>
<proteinExistence type="predicted"/>
<protein>
    <recommendedName>
        <fullName evidence="5">DUF1090 domain-containing protein</fullName>
    </recommendedName>
</protein>
<dbReference type="STRING" id="458817.Shal_1992"/>
<dbReference type="Pfam" id="PF06476">
    <property type="entry name" value="DUF1090"/>
    <property type="match status" value="1"/>
</dbReference>
<dbReference type="KEGG" id="shl:Shal_1992"/>
<feature type="coiled-coil region" evidence="1">
    <location>
        <begin position="80"/>
        <end position="107"/>
    </location>
</feature>
<name>B0TSZ5_SHEHH</name>
<dbReference type="InterPro" id="IPR009468">
    <property type="entry name" value="DUF1090"/>
</dbReference>
<gene>
    <name evidence="3" type="ordered locus">Shal_1992</name>
</gene>
<keyword evidence="2" id="KW-0732">Signal</keyword>
<reference evidence="3" key="1">
    <citation type="submission" date="2008-01" db="EMBL/GenBank/DDBJ databases">
        <title>Complete sequence of Shewanella halifaxensis HAW-EB4.</title>
        <authorList>
            <consortium name="US DOE Joint Genome Institute"/>
            <person name="Copeland A."/>
            <person name="Lucas S."/>
            <person name="Lapidus A."/>
            <person name="Glavina del Rio T."/>
            <person name="Dalin E."/>
            <person name="Tice H."/>
            <person name="Bruce D."/>
            <person name="Goodwin L."/>
            <person name="Pitluck S."/>
            <person name="Sims D."/>
            <person name="Brettin T."/>
            <person name="Detter J.C."/>
            <person name="Han C."/>
            <person name="Kuske C.R."/>
            <person name="Schmutz J."/>
            <person name="Larimer F."/>
            <person name="Land M."/>
            <person name="Hauser L."/>
            <person name="Kyrpides N."/>
            <person name="Kim E."/>
            <person name="Zhao J.-S."/>
            <person name="Richardson P."/>
        </authorList>
    </citation>
    <scope>NUCLEOTIDE SEQUENCE [LARGE SCALE GENOMIC DNA]</scope>
    <source>
        <strain evidence="3">HAW-EB4</strain>
    </source>
</reference>
<organism evidence="3 4">
    <name type="scientific">Shewanella halifaxensis (strain HAW-EB4)</name>
    <dbReference type="NCBI Taxonomy" id="458817"/>
    <lineage>
        <taxon>Bacteria</taxon>
        <taxon>Pseudomonadati</taxon>
        <taxon>Pseudomonadota</taxon>
        <taxon>Gammaproteobacteria</taxon>
        <taxon>Alteromonadales</taxon>
        <taxon>Shewanellaceae</taxon>
        <taxon>Shewanella</taxon>
    </lineage>
</organism>
<dbReference type="HOGENOM" id="CLU_139075_3_0_6"/>
<keyword evidence="1" id="KW-0175">Coiled coil</keyword>
<evidence type="ECO:0008006" key="5">
    <source>
        <dbReference type="Google" id="ProtNLM"/>
    </source>
</evidence>
<accession>B0TSZ5</accession>
<evidence type="ECO:0000313" key="4">
    <source>
        <dbReference type="Proteomes" id="UP000001317"/>
    </source>
</evidence>
<dbReference type="RefSeq" id="WP_012277088.1">
    <property type="nucleotide sequence ID" value="NC_010334.1"/>
</dbReference>
<dbReference type="Proteomes" id="UP000001317">
    <property type="component" value="Chromosome"/>
</dbReference>
<dbReference type="EMBL" id="CP000931">
    <property type="protein sequence ID" value="ABZ76556.1"/>
    <property type="molecule type" value="Genomic_DNA"/>
</dbReference>
<dbReference type="eggNOG" id="ENOG5033AHF">
    <property type="taxonomic scope" value="Bacteria"/>
</dbReference>
<sequence length="138" mass="15084">MKNKMSRLFLGLTMSCSVLTLGLSSAQAADCSKLAGCAEKSCKVEALIANAKAKGHDQMVAQLQSSLKHVKANCTDEGIKNDLQIEIAGVQLQLESYEAELKAAKAANELDRTYKYTQKVLAENYKLTQLKQELAKMK</sequence>
<evidence type="ECO:0000313" key="3">
    <source>
        <dbReference type="EMBL" id="ABZ76556.1"/>
    </source>
</evidence>